<dbReference type="InterPro" id="IPR018765">
    <property type="entry name" value="DUF2341"/>
</dbReference>
<evidence type="ECO:0000259" key="2">
    <source>
        <dbReference type="Pfam" id="PF10102"/>
    </source>
</evidence>
<protein>
    <submittedName>
        <fullName evidence="3">DUF2341 domain-containing protein</fullName>
    </submittedName>
</protein>
<dbReference type="Proteomes" id="UP000699691">
    <property type="component" value="Unassembled WGS sequence"/>
</dbReference>
<comment type="caution">
    <text evidence="3">The sequence shown here is derived from an EMBL/GenBank/DDBJ whole genome shotgun (WGS) entry which is preliminary data.</text>
</comment>
<evidence type="ECO:0000313" key="4">
    <source>
        <dbReference type="Proteomes" id="UP000699691"/>
    </source>
</evidence>
<reference evidence="3" key="1">
    <citation type="submission" date="2020-04" db="EMBL/GenBank/DDBJ databases">
        <authorList>
            <person name="Zhang T."/>
        </authorList>
    </citation>
    <scope>NUCLEOTIDE SEQUENCE</scope>
    <source>
        <strain evidence="3">HKST-UBA02</strain>
    </source>
</reference>
<keyword evidence="1" id="KW-1133">Transmembrane helix</keyword>
<evidence type="ECO:0000256" key="1">
    <source>
        <dbReference type="SAM" id="Phobius"/>
    </source>
</evidence>
<feature type="non-terminal residue" evidence="3">
    <location>
        <position position="383"/>
    </location>
</feature>
<feature type="domain" description="DUF2341" evidence="2">
    <location>
        <begin position="133"/>
        <end position="214"/>
    </location>
</feature>
<accession>A0A955RWP2</accession>
<keyword evidence="1" id="KW-0812">Transmembrane</keyword>
<evidence type="ECO:0000313" key="3">
    <source>
        <dbReference type="EMBL" id="MCA9397287.1"/>
    </source>
</evidence>
<name>A0A955RWP2_UNCKA</name>
<dbReference type="Pfam" id="PF10102">
    <property type="entry name" value="DUF2341"/>
    <property type="match status" value="1"/>
</dbReference>
<reference evidence="3" key="2">
    <citation type="journal article" date="2021" name="Microbiome">
        <title>Successional dynamics and alternative stable states in a saline activated sludge microbial community over 9 years.</title>
        <authorList>
            <person name="Wang Y."/>
            <person name="Ye J."/>
            <person name="Ju F."/>
            <person name="Liu L."/>
            <person name="Boyd J.A."/>
            <person name="Deng Y."/>
            <person name="Parks D.H."/>
            <person name="Jiang X."/>
            <person name="Yin X."/>
            <person name="Woodcroft B.J."/>
            <person name="Tyson G.W."/>
            <person name="Hugenholtz P."/>
            <person name="Polz M.F."/>
            <person name="Zhang T."/>
        </authorList>
    </citation>
    <scope>NUCLEOTIDE SEQUENCE</scope>
    <source>
        <strain evidence="3">HKST-UBA02</strain>
    </source>
</reference>
<proteinExistence type="predicted"/>
<dbReference type="EMBL" id="JAGQKY010000012">
    <property type="protein sequence ID" value="MCA9397287.1"/>
    <property type="molecule type" value="Genomic_DNA"/>
</dbReference>
<keyword evidence="1" id="KW-0472">Membrane</keyword>
<sequence length="383" mass="42734">MRKTKHLLQQKLTINTWQFNILVASILLLGLTVGSYFTLHILNITQAATSPWAQTDWSGGIASGTVTSTVTTYADSASVDTGTAISLIETSEWSASYLNWSRRKTVTLTNSGSAQTDYAVKLSITYDNDMQNDFDDLRFTNSSGTPLDYWVQSKTDTDSAIVWVEVDSLAGNDDTTIYMYYGNSGASNESNGENTFLLFDDFDDGTIDTSKWTEVDQSGSDEITETGGNLVFSRAANDAWDKTVYANNTFSRDDLSFEMNYTWVSNNPNYDALMMGWKDGTNGTSYTNLVYGYYNQGCNCSTTTDPQYVYEDGSSRGSKAPHTWNQGTYYSVRLRMKNAGGAYYEYSDDNGDTWTTAFNSSYSTETNLRPGWTFYNGTHHFDN</sequence>
<dbReference type="AlphaFoldDB" id="A0A955RWP2"/>
<gene>
    <name evidence="3" type="ORF">KC573_00510</name>
</gene>
<feature type="transmembrane region" description="Helical" evidence="1">
    <location>
        <begin position="21"/>
        <end position="42"/>
    </location>
</feature>
<organism evidence="3 4">
    <name type="scientific">candidate division WWE3 bacterium</name>
    <dbReference type="NCBI Taxonomy" id="2053526"/>
    <lineage>
        <taxon>Bacteria</taxon>
        <taxon>Katanobacteria</taxon>
    </lineage>
</organism>